<dbReference type="Gene3D" id="1.20.120.1900">
    <property type="entry name" value="Gamma-tubulin complex, C-terminal domain"/>
    <property type="match status" value="1"/>
</dbReference>
<organism evidence="11 12">
    <name type="scientific">Cherax quadricarinatus</name>
    <name type="common">Australian red claw crayfish</name>
    <dbReference type="NCBI Taxonomy" id="27406"/>
    <lineage>
        <taxon>Eukaryota</taxon>
        <taxon>Metazoa</taxon>
        <taxon>Ecdysozoa</taxon>
        <taxon>Arthropoda</taxon>
        <taxon>Crustacea</taxon>
        <taxon>Multicrustacea</taxon>
        <taxon>Malacostraca</taxon>
        <taxon>Eumalacostraca</taxon>
        <taxon>Eucarida</taxon>
        <taxon>Decapoda</taxon>
        <taxon>Pleocyemata</taxon>
        <taxon>Astacidea</taxon>
        <taxon>Parastacoidea</taxon>
        <taxon>Parastacidae</taxon>
        <taxon>Cherax</taxon>
    </lineage>
</organism>
<dbReference type="InterPro" id="IPR045818">
    <property type="entry name" value="GCP6_N"/>
</dbReference>
<feature type="domain" description="Gamma-tubulin complex component 6 N-terminal" evidence="10">
    <location>
        <begin position="72"/>
        <end position="377"/>
    </location>
</feature>
<keyword evidence="6" id="KW-0175">Coiled coil</keyword>
<dbReference type="PANTHER" id="PTHR19302:SF70">
    <property type="entry name" value="GAMMA-TUBULIN COMPLEX COMPONENT 6"/>
    <property type="match status" value="1"/>
</dbReference>
<dbReference type="InterPro" id="IPR041470">
    <property type="entry name" value="GCP_N"/>
</dbReference>
<evidence type="ECO:0000256" key="2">
    <source>
        <dbReference type="ARBA" id="ARBA00010337"/>
    </source>
</evidence>
<feature type="region of interest" description="Disordered" evidence="7">
    <location>
        <begin position="1123"/>
        <end position="1157"/>
    </location>
</feature>
<dbReference type="InterPro" id="IPR042241">
    <property type="entry name" value="GCP_C_sf"/>
</dbReference>
<comment type="subcellular location">
    <subcellularLocation>
        <location evidence="1">Cytoplasm</location>
        <location evidence="1">Cytoskeleton</location>
    </subcellularLocation>
</comment>
<dbReference type="GO" id="GO:0000922">
    <property type="term" value="C:spindle pole"/>
    <property type="evidence" value="ECO:0007669"/>
    <property type="project" value="InterPro"/>
</dbReference>
<evidence type="ECO:0000256" key="1">
    <source>
        <dbReference type="ARBA" id="ARBA00004245"/>
    </source>
</evidence>
<dbReference type="EMBL" id="JARKIK010000028">
    <property type="protein sequence ID" value="KAK8742619.1"/>
    <property type="molecule type" value="Genomic_DNA"/>
</dbReference>
<name>A0AAW0XXD5_CHEQU</name>
<reference evidence="11 12" key="1">
    <citation type="journal article" date="2024" name="BMC Genomics">
        <title>Genome assembly of redclaw crayfish (Cherax quadricarinatus) provides insights into its immune adaptation and hypoxia tolerance.</title>
        <authorList>
            <person name="Liu Z."/>
            <person name="Zheng J."/>
            <person name="Li H."/>
            <person name="Fang K."/>
            <person name="Wang S."/>
            <person name="He J."/>
            <person name="Zhou D."/>
            <person name="Weng S."/>
            <person name="Chi M."/>
            <person name="Gu Z."/>
            <person name="He J."/>
            <person name="Li F."/>
            <person name="Wang M."/>
        </authorList>
    </citation>
    <scope>NUCLEOTIDE SEQUENCE [LARGE SCALE GENOMIC DNA]</scope>
    <source>
        <strain evidence="11">ZL_2023a</strain>
    </source>
</reference>
<dbReference type="Proteomes" id="UP001445076">
    <property type="component" value="Unassembled WGS sequence"/>
</dbReference>
<evidence type="ECO:0000259" key="8">
    <source>
        <dbReference type="Pfam" id="PF04130"/>
    </source>
</evidence>
<keyword evidence="5" id="KW-0206">Cytoskeleton</keyword>
<dbReference type="GO" id="GO:0000278">
    <property type="term" value="P:mitotic cell cycle"/>
    <property type="evidence" value="ECO:0007669"/>
    <property type="project" value="TreeGrafter"/>
</dbReference>
<evidence type="ECO:0000313" key="11">
    <source>
        <dbReference type="EMBL" id="KAK8742619.1"/>
    </source>
</evidence>
<evidence type="ECO:0008006" key="13">
    <source>
        <dbReference type="Google" id="ProtNLM"/>
    </source>
</evidence>
<keyword evidence="12" id="KW-1185">Reference proteome</keyword>
<feature type="domain" description="Gamma tubulin complex component C-terminal" evidence="8">
    <location>
        <begin position="1499"/>
        <end position="1781"/>
    </location>
</feature>
<dbReference type="GO" id="GO:0043015">
    <property type="term" value="F:gamma-tubulin binding"/>
    <property type="evidence" value="ECO:0007669"/>
    <property type="project" value="InterPro"/>
</dbReference>
<evidence type="ECO:0000259" key="10">
    <source>
        <dbReference type="Pfam" id="PF19340"/>
    </source>
</evidence>
<keyword evidence="4" id="KW-0493">Microtubule</keyword>
<proteinExistence type="inferred from homology"/>
<evidence type="ECO:0000256" key="6">
    <source>
        <dbReference type="SAM" id="Coils"/>
    </source>
</evidence>
<dbReference type="GO" id="GO:0051225">
    <property type="term" value="P:spindle assembly"/>
    <property type="evidence" value="ECO:0007669"/>
    <property type="project" value="TreeGrafter"/>
</dbReference>
<dbReference type="GO" id="GO:0005874">
    <property type="term" value="C:microtubule"/>
    <property type="evidence" value="ECO:0007669"/>
    <property type="project" value="UniProtKB-KW"/>
</dbReference>
<feature type="domain" description="Gamma tubulin complex component protein N-terminal" evidence="9">
    <location>
        <begin position="410"/>
        <end position="700"/>
    </location>
</feature>
<evidence type="ECO:0000256" key="7">
    <source>
        <dbReference type="SAM" id="MobiDB-lite"/>
    </source>
</evidence>
<evidence type="ECO:0000256" key="4">
    <source>
        <dbReference type="ARBA" id="ARBA00022701"/>
    </source>
</evidence>
<dbReference type="GO" id="GO:0007020">
    <property type="term" value="P:microtubule nucleation"/>
    <property type="evidence" value="ECO:0007669"/>
    <property type="project" value="InterPro"/>
</dbReference>
<dbReference type="InterPro" id="IPR007259">
    <property type="entry name" value="GCP"/>
</dbReference>
<dbReference type="GO" id="GO:0000930">
    <property type="term" value="C:gamma-tubulin complex"/>
    <property type="evidence" value="ECO:0007669"/>
    <property type="project" value="TreeGrafter"/>
</dbReference>
<evidence type="ECO:0000256" key="5">
    <source>
        <dbReference type="ARBA" id="ARBA00023212"/>
    </source>
</evidence>
<feature type="coiled-coil region" evidence="6">
    <location>
        <begin position="774"/>
        <end position="840"/>
    </location>
</feature>
<dbReference type="GO" id="GO:0031122">
    <property type="term" value="P:cytoplasmic microtubule organization"/>
    <property type="evidence" value="ECO:0007669"/>
    <property type="project" value="TreeGrafter"/>
</dbReference>
<dbReference type="Pfam" id="PF17681">
    <property type="entry name" value="GCP_N_terminal"/>
    <property type="match status" value="1"/>
</dbReference>
<dbReference type="PANTHER" id="PTHR19302">
    <property type="entry name" value="GAMMA TUBULIN COMPLEX PROTEIN"/>
    <property type="match status" value="1"/>
</dbReference>
<dbReference type="GO" id="GO:0051011">
    <property type="term" value="F:microtubule minus-end binding"/>
    <property type="evidence" value="ECO:0007669"/>
    <property type="project" value="TreeGrafter"/>
</dbReference>
<protein>
    <recommendedName>
        <fullName evidence="13">Gamma-tubulin complex component 6</fullName>
    </recommendedName>
</protein>
<dbReference type="Pfam" id="PF19340">
    <property type="entry name" value="GCP6_N"/>
    <property type="match status" value="1"/>
</dbReference>
<comment type="caution">
    <text evidence="11">The sequence shown here is derived from an EMBL/GenBank/DDBJ whole genome shotgun (WGS) entry which is preliminary data.</text>
</comment>
<dbReference type="InterPro" id="IPR040457">
    <property type="entry name" value="GCP_C"/>
</dbReference>
<comment type="similarity">
    <text evidence="2">Belongs to the TUBGCP family.</text>
</comment>
<dbReference type="GO" id="GO:0051321">
    <property type="term" value="P:meiotic cell cycle"/>
    <property type="evidence" value="ECO:0007669"/>
    <property type="project" value="TreeGrafter"/>
</dbReference>
<evidence type="ECO:0000259" key="9">
    <source>
        <dbReference type="Pfam" id="PF17681"/>
    </source>
</evidence>
<sequence length="1791" mass="201564">MSTLIEKTTVSVNTNNVPPNDPEKSVPQDVGSVMQLHIKPAFESTVCLVNQLVAHFSKDHRQGIHIRDKTKENVLQRQLKTLVFSVLLSYRKDYKTDNSVVKLTEVEDVIWQTFMLRQHRRYDDGNSLERCLQCLKEQGHLEAGSDVRNVLKFLVALKGLGGDITKKVNLAELTPRIVHVGKNQPSFLPSGPLQYGDTFMQSAEYRPHYMHFPPGIFSLPSSIENVAYKKNTSPSEVECMIELSKAPPGTGVSPMLLGRDQSEACGKVMGALLQKQSGEVEPDALLSIPELPTNAQGYSYFSHLPKTLPSPPSAVCSDEGYASSRAANLQTPEDDMEDVWEAVLKGPPLTSRRTWETLDHVPLSKEKLFLSEAGPDSSHNVWLLYQELWGSLGDHHVPSLYVRSMEQLCQDLLNLMIGVPSRSFLWSAELASFCVKDGLCYPGVTPEHLRGSLLPFVECGTLVRRLEVVCITPKFDTQHHLTQGSVFRAFTVAVSNVLQVYRGMVFSLSGETHLPRLQERAQHLLKKIKFVAHLFHISSNCYKNYTTTRRLVPDNKTTDTETGHGLQHTSVVTEGHQEMLRGLSLLGELLNQVILTKDQACLLLLMSVFKNACAPFFRYLEDWIYEGVCSDPGQEFMIDIDGRSLLKRDRSYWTNGYTLRDLSSIPPFLHDVLREAFTCGKGLNLLKLCSAKHHLVQAGSTKHPGLQVCLSGEELEQMQCQCEAYAAHMNYTTAQNQVSGQQKVEVEIEEKQRLMVVSSEKQAAILKVIKGKMEDARQKEVEEKNSRFQELKEEMLKARERKQEEKQREAEEDIKIAHELLEKEAKKQEEEEKLRAKMESYYHKRMFAAERSEALAHWKVQRCLLSEARKQFILQSDWSSCQKHIDNAKSQRAAETGMGETCITIERIEDTSPFNEQCLLPIVSHLEQNAHPRHLPKSLMNIEAGIDAHRQSNINENLVRENICHIDFVKESPNQDLSVSDMTPSLMSTSSDFIDTPHDENLPDFETDQKRFVNCEKNYHENKFSSVYGKSSIDAVLYDRSEDFNIQKQKGPTFMPVLSTVGESACNRVEGFGIMSDKTEGEYRLLTKDVEGQSSTSRIFGEQSLKRQKLVAEGNGKVFTEDFGIGNSDRVPSTDQDANANFPVANEEDDENGNSEKDSQLFAADDINANLASERYTTLPQVSSYMGQSFEDPNANIETLADISATQKGGSGKKSIVDDLKASGDDSNGNIIPHSMKDAHSQYRDRCTQAAAIKQKVLCEEFHGTTENKNTLNILRSKPVPSSLAVENKQGVLVTEYEITEMGGSGADKNTVSYSRQISSASTSSYKSCCFFERQTSGSTAFTTPDEERPILIDQVGGEVLKERGRSVHGHASDAVIHKLLWKHNQEPMSPTEGISDMTPIDDLLSAVRNSVLYKADPYSVENLKLMGCEPLLDITGTALNGRPNTRQPGNKKVIPVPSTNELSCAPIYFIRSIRMHLATQSRLVNASLLSEVLVQESLLDHLSALRALLLLHDTHFARALTLNLSSKVNTACSPAALLVPVELNNILNRSIAESCWSTSQQAENLSFAIKSIPPAFTHTTSVVDCLDLRYHVCWPHTLILDDAILASYSQVWNFLASLHYSIWTADDLFHHLSSLSRQDKASHFLKCSQYHKVCLYRHEMHHFLLVVQAYVISQVHQISWSKFEQKLHEKVSSLDDLYDLHRSLVTSINSRCFLTHNGAVVQKLVRDVFSLMQRFRSQYLSHSWQANTQSGVMEHPGYTALRTTYQEFQKHSSFLHKSLLEEEDKLHECW</sequence>
<evidence type="ECO:0000313" key="12">
    <source>
        <dbReference type="Proteomes" id="UP001445076"/>
    </source>
</evidence>
<feature type="compositionally biased region" description="Polar residues" evidence="7">
    <location>
        <begin position="1130"/>
        <end position="1139"/>
    </location>
</feature>
<keyword evidence="3" id="KW-0963">Cytoplasm</keyword>
<dbReference type="Pfam" id="PF04130">
    <property type="entry name" value="GCP_C_terminal"/>
    <property type="match status" value="1"/>
</dbReference>
<gene>
    <name evidence="11" type="ORF">OTU49_017403</name>
</gene>
<evidence type="ECO:0000256" key="3">
    <source>
        <dbReference type="ARBA" id="ARBA00022490"/>
    </source>
</evidence>
<accession>A0AAW0XXD5</accession>